<sequence length="133" mass="14628">MSVEGMTVEDAVAHLRKIVSDSHRGREQRLAVAYDPGTVSVGGTPHKLVQNIYPGIDWDMGLVFFDLGSRLCAPGEEQETRKLALRRAQDALARISLALQSNLTAEARLEAIGLTIQAWRYRPSPASTRQSRG</sequence>
<reference evidence="1" key="2">
    <citation type="submission" date="2024-06" db="EMBL/GenBank/DDBJ databases">
        <authorList>
            <person name="Sakai Y."/>
            <person name="Fujii T."/>
        </authorList>
    </citation>
    <scope>NUCLEOTIDE SEQUENCE</scope>
    <source>
        <strain evidence="1">M701</strain>
        <plasmid evidence="1">pM7012</plasmid>
    </source>
</reference>
<dbReference type="EMBL" id="AB853026">
    <property type="protein sequence ID" value="BAO18996.1"/>
    <property type="molecule type" value="Genomic_DNA"/>
</dbReference>
<dbReference type="AlphaFoldDB" id="V5YQ02"/>
<name>V5YQ02_9BURK</name>
<geneLocation type="plasmid" evidence="1">
    <name>pM7012</name>
</geneLocation>
<dbReference type="RefSeq" id="WP_023842539.1">
    <property type="nucleotide sequence ID" value="NC_022995.1"/>
</dbReference>
<evidence type="ECO:0000313" key="1">
    <source>
        <dbReference type="EMBL" id="BAO18996.1"/>
    </source>
</evidence>
<proteinExistence type="predicted"/>
<reference evidence="1" key="1">
    <citation type="journal article" date="2014" name="Microbiology">
        <title>A 2,4-dichlorophenoxyacetic acid degradation plasmid pM7012 discloses distribution of an unclassified megaplasmid group across bacterial species.</title>
        <authorList>
            <person name="Sakai Y."/>
            <person name="Ogawa N."/>
            <person name="Shimomura Y."/>
            <person name="Fujii T."/>
        </authorList>
    </citation>
    <scope>NUCLEOTIDE SEQUENCE</scope>
    <source>
        <strain evidence="1">M701</strain>
    </source>
</reference>
<protein>
    <submittedName>
        <fullName evidence="1">Uncharacterized protein</fullName>
    </submittedName>
</protein>
<organism evidence="1">
    <name type="scientific">Burkholderia sp. M701</name>
    <dbReference type="NCBI Taxonomy" id="326454"/>
    <lineage>
        <taxon>Bacteria</taxon>
        <taxon>Pseudomonadati</taxon>
        <taxon>Pseudomonadota</taxon>
        <taxon>Betaproteobacteria</taxon>
        <taxon>Burkholderiales</taxon>
        <taxon>Burkholderiaceae</taxon>
        <taxon>Burkholderia</taxon>
    </lineage>
</organism>
<accession>V5YQ02</accession>
<keyword evidence="1" id="KW-0614">Plasmid</keyword>